<dbReference type="Pfam" id="PF10648">
    <property type="entry name" value="Gmad2"/>
    <property type="match status" value="1"/>
</dbReference>
<comment type="caution">
    <text evidence="3">The sequence shown here is derived from an EMBL/GenBank/DDBJ whole genome shotgun (WGS) entry which is preliminary data.</text>
</comment>
<gene>
    <name evidence="3" type="ORF">F7731_06030</name>
</gene>
<evidence type="ECO:0000313" key="4">
    <source>
        <dbReference type="Proteomes" id="UP000481030"/>
    </source>
</evidence>
<evidence type="ECO:0000313" key="3">
    <source>
        <dbReference type="EMBL" id="KAB2337182.1"/>
    </source>
</evidence>
<reference evidence="3 4" key="1">
    <citation type="journal article" date="2016" name="Antonie Van Leeuwenhoek">
        <title>Bacillus depressus sp. nov., isolated from soil of a sunflower field.</title>
        <authorList>
            <person name="Wei X."/>
            <person name="Xin D."/>
            <person name="Xin Y."/>
            <person name="Zhang H."/>
            <person name="Wang T."/>
            <person name="Zhang J."/>
        </authorList>
    </citation>
    <scope>NUCLEOTIDE SEQUENCE [LARGE SCALE GENOMIC DNA]</scope>
    <source>
        <strain evidence="3 4">BZ1</strain>
    </source>
</reference>
<dbReference type="EMBL" id="WBOS01000002">
    <property type="protein sequence ID" value="KAB2337182.1"/>
    <property type="molecule type" value="Genomic_DNA"/>
</dbReference>
<sequence length="137" mass="15622">MLPLIFSCLFMFSSFSSMTGEILHYLNSGEEATLINETFRVMQVNGENGKYVVTGESRTKNGHFYYVVEDGHNELVSEKQVHTKAVFPSWSTFRLEVNIPERDLPENGAVILYLFERNKEGQIINGLPVKLETIQQS</sequence>
<proteinExistence type="predicted"/>
<accession>A0A6L3V6W1</accession>
<dbReference type="OrthoDB" id="1357684at2"/>
<dbReference type="AlphaFoldDB" id="A0A6L3V6W1"/>
<keyword evidence="4" id="KW-1185">Reference proteome</keyword>
<evidence type="ECO:0000256" key="1">
    <source>
        <dbReference type="SAM" id="SignalP"/>
    </source>
</evidence>
<feature type="chain" id="PRO_5039415529" evidence="1">
    <location>
        <begin position="20"/>
        <end position="137"/>
    </location>
</feature>
<name>A0A6L3V6W1_9BACI</name>
<dbReference type="InterPro" id="IPR018911">
    <property type="entry name" value="Gmad2_Ig-like_dom"/>
</dbReference>
<organism evidence="3 4">
    <name type="scientific">Cytobacillus depressus</name>
    <dbReference type="NCBI Taxonomy" id="1602942"/>
    <lineage>
        <taxon>Bacteria</taxon>
        <taxon>Bacillati</taxon>
        <taxon>Bacillota</taxon>
        <taxon>Bacilli</taxon>
        <taxon>Bacillales</taxon>
        <taxon>Bacillaceae</taxon>
        <taxon>Cytobacillus</taxon>
    </lineage>
</organism>
<keyword evidence="1" id="KW-0732">Signal</keyword>
<dbReference type="Proteomes" id="UP000481030">
    <property type="component" value="Unassembled WGS sequence"/>
</dbReference>
<feature type="signal peptide" evidence="1">
    <location>
        <begin position="1"/>
        <end position="19"/>
    </location>
</feature>
<feature type="domain" description="Bacterial spore germination immunoglobulin-like" evidence="2">
    <location>
        <begin position="50"/>
        <end position="114"/>
    </location>
</feature>
<protein>
    <submittedName>
        <fullName evidence="3">Intracellular proteinase inhibitor</fullName>
    </submittedName>
</protein>
<evidence type="ECO:0000259" key="2">
    <source>
        <dbReference type="Pfam" id="PF10648"/>
    </source>
</evidence>
<dbReference type="RefSeq" id="WP_151533868.1">
    <property type="nucleotide sequence ID" value="NZ_WBOS01000002.1"/>
</dbReference>